<evidence type="ECO:0000256" key="1">
    <source>
        <dbReference type="SAM" id="Phobius"/>
    </source>
</evidence>
<keyword evidence="3" id="KW-1185">Reference proteome</keyword>
<accession>A0A7X8TM63</accession>
<dbReference type="Proteomes" id="UP000523139">
    <property type="component" value="Unassembled WGS sequence"/>
</dbReference>
<comment type="caution">
    <text evidence="2">The sequence shown here is derived from an EMBL/GenBank/DDBJ whole genome shotgun (WGS) entry which is preliminary data.</text>
</comment>
<sequence length="109" mass="12274">MTQDFYHPGFEEIPPPPAGFKNKLFLIGVYAVLGIMMLWTGAGVSVMIDEINVRDGSGVVVSMFMVAGSVIIVLALIGWILRIHNRRGAYQRILDEHYAKRYGHHPDQY</sequence>
<evidence type="ECO:0000313" key="2">
    <source>
        <dbReference type="EMBL" id="NLS11114.1"/>
    </source>
</evidence>
<evidence type="ECO:0000313" key="3">
    <source>
        <dbReference type="Proteomes" id="UP000523139"/>
    </source>
</evidence>
<dbReference type="EMBL" id="JABAHY010000023">
    <property type="protein sequence ID" value="NLS11114.1"/>
    <property type="molecule type" value="Genomic_DNA"/>
</dbReference>
<keyword evidence="1" id="KW-0812">Transmembrane</keyword>
<feature type="transmembrane region" description="Helical" evidence="1">
    <location>
        <begin position="60"/>
        <end position="81"/>
    </location>
</feature>
<feature type="transmembrane region" description="Helical" evidence="1">
    <location>
        <begin position="24"/>
        <end position="48"/>
    </location>
</feature>
<dbReference type="RefSeq" id="WP_168888598.1">
    <property type="nucleotide sequence ID" value="NZ_JABAHY010000023.1"/>
</dbReference>
<name>A0A7X8TM63_9MICC</name>
<reference evidence="2 3" key="1">
    <citation type="submission" date="2020-04" db="EMBL/GenBank/DDBJ databases">
        <title>Nesterenkonia sp. nov., isolated from marine sediment.</title>
        <authorList>
            <person name="Zhang G."/>
        </authorList>
    </citation>
    <scope>NUCLEOTIDE SEQUENCE [LARGE SCALE GENOMIC DNA]</scope>
    <source>
        <strain evidence="2 3">MY13</strain>
    </source>
</reference>
<organism evidence="2 3">
    <name type="scientific">Nesterenkonia sedimenti</name>
    <dbReference type="NCBI Taxonomy" id="1463632"/>
    <lineage>
        <taxon>Bacteria</taxon>
        <taxon>Bacillati</taxon>
        <taxon>Actinomycetota</taxon>
        <taxon>Actinomycetes</taxon>
        <taxon>Micrococcales</taxon>
        <taxon>Micrococcaceae</taxon>
        <taxon>Nesterenkonia</taxon>
    </lineage>
</organism>
<keyword evidence="1" id="KW-0472">Membrane</keyword>
<keyword evidence="1" id="KW-1133">Transmembrane helix</keyword>
<proteinExistence type="predicted"/>
<dbReference type="AlphaFoldDB" id="A0A7X8TM63"/>
<gene>
    <name evidence="2" type="ORF">HGQ17_14130</name>
</gene>
<protein>
    <submittedName>
        <fullName evidence="2">Uncharacterized protein</fullName>
    </submittedName>
</protein>